<reference evidence="5" key="1">
    <citation type="journal article" date="2019" name="Int. J. Syst. Evol. Microbiol.">
        <title>The Global Catalogue of Microorganisms (GCM) 10K type strain sequencing project: providing services to taxonomists for standard genome sequencing and annotation.</title>
        <authorList>
            <consortium name="The Broad Institute Genomics Platform"/>
            <consortium name="The Broad Institute Genome Sequencing Center for Infectious Disease"/>
            <person name="Wu L."/>
            <person name="Ma J."/>
        </authorList>
    </citation>
    <scope>NUCLEOTIDE SEQUENCE [LARGE SCALE GENOMIC DNA]</scope>
    <source>
        <strain evidence="5">JCM 3325</strain>
    </source>
</reference>
<accession>A0ABP5XM00</accession>
<dbReference type="InterPro" id="IPR036736">
    <property type="entry name" value="ACP-like_sf"/>
</dbReference>
<dbReference type="Pfam" id="PF00501">
    <property type="entry name" value="AMP-binding"/>
    <property type="match status" value="1"/>
</dbReference>
<sequence length="592" mass="63545">MALHQMFAARAAEHPGRISVTEGDRAHSYADLDRASDRVTHNLWAAGARPGDNIGLYADRGFDFVAGMLGILKFGAVYVPMDPRLPAARIEHVAVDAGITHAVTADDVPVDDLLRSGLKILRAGEEGDLSAGAFEPPPADPSALAYIIYTSGSTGTPKGVPIEHRQVISLFEGAAGLYGFDADDVWTQFHSVGFDFSVWEIWGALLFGGRLVIVPRGMTRSPGEFRRLLADERVTVLSQTPSAFRQLVAADARMPAADHRLRLVVFGGERLDFGILRPWLERYGDATPQLVNMYGITETCVHVTHRTVRTADLDDTVGSPIGCPLPGVEVYLLDEDGAEVPTGTPGGIFVGGTGVGRGYLGQPRLTAERFVRRNVSGTDVLLYDSGDRAVRTPDGELLFLGRSDDQLSVLGHRIEPQEVEICLAAHPWVRAAVVFSKDHGEGDVRLTAHLVLAPEAERERALAEVGEHVAARLPEHLRPVDCAVVDELLLTPQGKVDRAAHAAAELPGVPEVPVTAGNGVDAVAAVVADVLRREVKDRDLDLFDIGVTSLAFVRIIAAVNARFGTELTGSELQTVASISQLAACVDEHLART</sequence>
<dbReference type="InterPro" id="IPR000873">
    <property type="entry name" value="AMP-dep_synth/lig_dom"/>
</dbReference>
<keyword evidence="5" id="KW-1185">Reference proteome</keyword>
<evidence type="ECO:0000313" key="4">
    <source>
        <dbReference type="EMBL" id="GAA2454932.1"/>
    </source>
</evidence>
<dbReference type="Gene3D" id="1.10.1200.10">
    <property type="entry name" value="ACP-like"/>
    <property type="match status" value="1"/>
</dbReference>
<dbReference type="PROSITE" id="PS00455">
    <property type="entry name" value="AMP_BINDING"/>
    <property type="match status" value="1"/>
</dbReference>
<dbReference type="InterPro" id="IPR020845">
    <property type="entry name" value="AMP-binding_CS"/>
</dbReference>
<dbReference type="InterPro" id="IPR010071">
    <property type="entry name" value="AA_adenyl_dom"/>
</dbReference>
<organism evidence="4 5">
    <name type="scientific">Actinomadura vinacea</name>
    <dbReference type="NCBI Taxonomy" id="115336"/>
    <lineage>
        <taxon>Bacteria</taxon>
        <taxon>Bacillati</taxon>
        <taxon>Actinomycetota</taxon>
        <taxon>Actinomycetes</taxon>
        <taxon>Streptosporangiales</taxon>
        <taxon>Thermomonosporaceae</taxon>
        <taxon>Actinomadura</taxon>
    </lineage>
</organism>
<dbReference type="InterPro" id="IPR042099">
    <property type="entry name" value="ANL_N_sf"/>
</dbReference>
<evidence type="ECO:0000259" key="3">
    <source>
        <dbReference type="PROSITE" id="PS50075"/>
    </source>
</evidence>
<dbReference type="Gene3D" id="3.40.50.12780">
    <property type="entry name" value="N-terminal domain of ligase-like"/>
    <property type="match status" value="1"/>
</dbReference>
<dbReference type="InterPro" id="IPR025110">
    <property type="entry name" value="AMP-bd_C"/>
</dbReference>
<dbReference type="InterPro" id="IPR045851">
    <property type="entry name" value="AMP-bd_C_sf"/>
</dbReference>
<evidence type="ECO:0000256" key="2">
    <source>
        <dbReference type="ARBA" id="ARBA00022553"/>
    </source>
</evidence>
<dbReference type="RefSeq" id="WP_344597502.1">
    <property type="nucleotide sequence ID" value="NZ_BAAARW010000039.1"/>
</dbReference>
<gene>
    <name evidence="4" type="ORF">GCM10010191_87460</name>
</gene>
<dbReference type="SUPFAM" id="SSF56801">
    <property type="entry name" value="Acetyl-CoA synthetase-like"/>
    <property type="match status" value="1"/>
</dbReference>
<evidence type="ECO:0000313" key="5">
    <source>
        <dbReference type="Proteomes" id="UP001501231"/>
    </source>
</evidence>
<dbReference type="Gene3D" id="3.30.300.30">
    <property type="match status" value="1"/>
</dbReference>
<dbReference type="Proteomes" id="UP001501231">
    <property type="component" value="Unassembled WGS sequence"/>
</dbReference>
<comment type="caution">
    <text evidence="4">The sequence shown here is derived from an EMBL/GenBank/DDBJ whole genome shotgun (WGS) entry which is preliminary data.</text>
</comment>
<protein>
    <submittedName>
        <fullName evidence="4">Amino acid adenylation domain-containing protein</fullName>
    </submittedName>
</protein>
<dbReference type="InterPro" id="IPR009081">
    <property type="entry name" value="PP-bd_ACP"/>
</dbReference>
<dbReference type="PANTHER" id="PTHR45527">
    <property type="entry name" value="NONRIBOSOMAL PEPTIDE SYNTHETASE"/>
    <property type="match status" value="1"/>
</dbReference>
<dbReference type="PANTHER" id="PTHR45527:SF1">
    <property type="entry name" value="FATTY ACID SYNTHASE"/>
    <property type="match status" value="1"/>
</dbReference>
<dbReference type="Pfam" id="PF13193">
    <property type="entry name" value="AMP-binding_C"/>
    <property type="match status" value="1"/>
</dbReference>
<dbReference type="Pfam" id="PF00550">
    <property type="entry name" value="PP-binding"/>
    <property type="match status" value="1"/>
</dbReference>
<keyword evidence="1" id="KW-0596">Phosphopantetheine</keyword>
<dbReference type="InterPro" id="IPR020806">
    <property type="entry name" value="PKS_PP-bd"/>
</dbReference>
<dbReference type="SMART" id="SM00823">
    <property type="entry name" value="PKS_PP"/>
    <property type="match status" value="1"/>
</dbReference>
<name>A0ABP5XM00_9ACTN</name>
<feature type="domain" description="Carrier" evidence="3">
    <location>
        <begin position="514"/>
        <end position="589"/>
    </location>
</feature>
<proteinExistence type="predicted"/>
<dbReference type="PROSITE" id="PS50075">
    <property type="entry name" value="CARRIER"/>
    <property type="match status" value="1"/>
</dbReference>
<dbReference type="EMBL" id="BAAARW010000039">
    <property type="protein sequence ID" value="GAA2454932.1"/>
    <property type="molecule type" value="Genomic_DNA"/>
</dbReference>
<keyword evidence="2" id="KW-0597">Phosphoprotein</keyword>
<evidence type="ECO:0000256" key="1">
    <source>
        <dbReference type="ARBA" id="ARBA00022450"/>
    </source>
</evidence>
<dbReference type="SUPFAM" id="SSF47336">
    <property type="entry name" value="ACP-like"/>
    <property type="match status" value="1"/>
</dbReference>
<dbReference type="NCBIfam" id="TIGR01733">
    <property type="entry name" value="AA-adenyl-dom"/>
    <property type="match status" value="1"/>
</dbReference>